<accession>A0ABD0K050</accession>
<dbReference type="SUPFAM" id="SSF57924">
    <property type="entry name" value="Inhibitor of apoptosis (IAP) repeat"/>
    <property type="match status" value="1"/>
</dbReference>
<reference evidence="1 2" key="1">
    <citation type="journal article" date="2023" name="Sci. Data">
        <title>Genome assembly of the Korean intertidal mud-creeper Batillaria attramentaria.</title>
        <authorList>
            <person name="Patra A.K."/>
            <person name="Ho P.T."/>
            <person name="Jun S."/>
            <person name="Lee S.J."/>
            <person name="Kim Y."/>
            <person name="Won Y.J."/>
        </authorList>
    </citation>
    <scope>NUCLEOTIDE SEQUENCE [LARGE SCALE GENOMIC DNA]</scope>
    <source>
        <strain evidence="1">Wonlab-2016</strain>
    </source>
</reference>
<evidence type="ECO:0000313" key="2">
    <source>
        <dbReference type="Proteomes" id="UP001519460"/>
    </source>
</evidence>
<dbReference type="Gene3D" id="1.10.1170.10">
    <property type="entry name" value="Inhibitor Of Apoptosis Protein (2mihbC-IAP-1), Chain A"/>
    <property type="match status" value="1"/>
</dbReference>
<organism evidence="1 2">
    <name type="scientific">Batillaria attramentaria</name>
    <dbReference type="NCBI Taxonomy" id="370345"/>
    <lineage>
        <taxon>Eukaryota</taxon>
        <taxon>Metazoa</taxon>
        <taxon>Spiralia</taxon>
        <taxon>Lophotrochozoa</taxon>
        <taxon>Mollusca</taxon>
        <taxon>Gastropoda</taxon>
        <taxon>Caenogastropoda</taxon>
        <taxon>Sorbeoconcha</taxon>
        <taxon>Cerithioidea</taxon>
        <taxon>Batillariidae</taxon>
        <taxon>Batillaria</taxon>
    </lineage>
</organism>
<protein>
    <submittedName>
        <fullName evidence="1">Uncharacterized protein</fullName>
    </submittedName>
</protein>
<dbReference type="EMBL" id="JACVVK020000275">
    <property type="protein sequence ID" value="KAK7480740.1"/>
    <property type="molecule type" value="Genomic_DNA"/>
</dbReference>
<evidence type="ECO:0000313" key="1">
    <source>
        <dbReference type="EMBL" id="KAK7480740.1"/>
    </source>
</evidence>
<sequence length="120" mass="13912">MSTPDYSEYAYGRPQIEPTWMKMRFERHRLASFVDIPSLPPQPFPIWSVKLAASGYYLDNAIKKILCFYCSECPYNHKGTCNRQRCNVCLQQLEAPDMDAEDLLGMMNAVSVRRRQTRGP</sequence>
<dbReference type="Proteomes" id="UP001519460">
    <property type="component" value="Unassembled WGS sequence"/>
</dbReference>
<gene>
    <name evidence="1" type="ORF">BaRGS_00028001</name>
</gene>
<name>A0ABD0K050_9CAEN</name>
<comment type="caution">
    <text evidence="1">The sequence shown here is derived from an EMBL/GenBank/DDBJ whole genome shotgun (WGS) entry which is preliminary data.</text>
</comment>
<keyword evidence="2" id="KW-1185">Reference proteome</keyword>
<proteinExistence type="predicted"/>
<dbReference type="AlphaFoldDB" id="A0ABD0K050"/>